<keyword evidence="2" id="KW-1185">Reference proteome</keyword>
<comment type="caution">
    <text evidence="1">The sequence shown here is derived from an EMBL/GenBank/DDBJ whole genome shotgun (WGS) entry which is preliminary data.</text>
</comment>
<organism evidence="1 2">
    <name type="scientific">Gonium pectorale</name>
    <name type="common">Green alga</name>
    <dbReference type="NCBI Taxonomy" id="33097"/>
    <lineage>
        <taxon>Eukaryota</taxon>
        <taxon>Viridiplantae</taxon>
        <taxon>Chlorophyta</taxon>
        <taxon>core chlorophytes</taxon>
        <taxon>Chlorophyceae</taxon>
        <taxon>CS clade</taxon>
        <taxon>Chlamydomonadales</taxon>
        <taxon>Volvocaceae</taxon>
        <taxon>Gonium</taxon>
    </lineage>
</organism>
<accession>A0A150G9T4</accession>
<dbReference type="Proteomes" id="UP000075714">
    <property type="component" value="Unassembled WGS sequence"/>
</dbReference>
<evidence type="ECO:0000313" key="2">
    <source>
        <dbReference type="Proteomes" id="UP000075714"/>
    </source>
</evidence>
<dbReference type="EMBL" id="LSYV01000046">
    <property type="protein sequence ID" value="KXZ46325.1"/>
    <property type="molecule type" value="Genomic_DNA"/>
</dbReference>
<dbReference type="AlphaFoldDB" id="A0A150G9T4"/>
<gene>
    <name evidence="1" type="ORF">GPECTOR_45g95</name>
</gene>
<protein>
    <submittedName>
        <fullName evidence="1">Uncharacterized protein</fullName>
    </submittedName>
</protein>
<dbReference type="OrthoDB" id="10505043at2759"/>
<evidence type="ECO:0000313" key="1">
    <source>
        <dbReference type="EMBL" id="KXZ46325.1"/>
    </source>
</evidence>
<name>A0A150G9T4_GONPE</name>
<reference evidence="2" key="1">
    <citation type="journal article" date="2016" name="Nat. Commun.">
        <title>The Gonium pectorale genome demonstrates co-option of cell cycle regulation during the evolution of multicellularity.</title>
        <authorList>
            <person name="Hanschen E.R."/>
            <person name="Marriage T.N."/>
            <person name="Ferris P.J."/>
            <person name="Hamaji T."/>
            <person name="Toyoda A."/>
            <person name="Fujiyama A."/>
            <person name="Neme R."/>
            <person name="Noguchi H."/>
            <person name="Minakuchi Y."/>
            <person name="Suzuki M."/>
            <person name="Kawai-Toyooka H."/>
            <person name="Smith D.R."/>
            <person name="Sparks H."/>
            <person name="Anderson J."/>
            <person name="Bakaric R."/>
            <person name="Luria V."/>
            <person name="Karger A."/>
            <person name="Kirschner M.W."/>
            <person name="Durand P.M."/>
            <person name="Michod R.E."/>
            <person name="Nozaki H."/>
            <person name="Olson B.J."/>
        </authorList>
    </citation>
    <scope>NUCLEOTIDE SEQUENCE [LARGE SCALE GENOMIC DNA]</scope>
    <source>
        <strain evidence="2">NIES-2863</strain>
    </source>
</reference>
<proteinExistence type="predicted"/>
<sequence length="443" mass="48640">MQGCTCTPINDIPCCCPPCNVQSGKSLVLNGVLPAVLRRHPFFGEGGVGEMACCLLDFAQITDYGTATYKERLRNLYRALLGFAGSSAPPLPSYLAKEMSRPGGADSTPLLKNATMQFLWSLERPVMYTVDEVQSWFILPDSGKALADQARGFFKILLMGMPHNAGVAITGSSMCTVWSNVAAMPPNGLSLALHNRGLALPAQSSEGSAVAWTFLKEHEHDKIKIIAEMRKDFGYVLKELGQSEHTLLFNLAAEDGVRVPMTGGLWLMLRSLLAPSPNQGPDYRMLASPYHRVLIKLLVTKNGDLQPLSLLTDSLPPIVALETMVALLRFGNAVITAWDDDQFASDTWLRTRLQSLVKKRTKGEDWDAMPLWKQVALYHCLLRNAIAHEDDAAVDEDEEMVVIESMQRSAGAAARTLSDLVFDYPFADPYSVAVLFSRRTTSG</sequence>